<gene>
    <name evidence="1" type="ORF">ERX40_09650</name>
</gene>
<dbReference type="Proteomes" id="UP000295280">
    <property type="component" value="Unassembled WGS sequence"/>
</dbReference>
<evidence type="ECO:0000313" key="1">
    <source>
        <dbReference type="EMBL" id="TDL96610.1"/>
    </source>
</evidence>
<organism evidence="1 2">
    <name type="scientific">Macrococcus carouselicus</name>
    <dbReference type="NCBI Taxonomy" id="69969"/>
    <lineage>
        <taxon>Bacteria</taxon>
        <taxon>Bacillati</taxon>
        <taxon>Bacillota</taxon>
        <taxon>Bacilli</taxon>
        <taxon>Bacillales</taxon>
        <taxon>Staphylococcaceae</taxon>
        <taxon>Macrococcus</taxon>
    </lineage>
</organism>
<evidence type="ECO:0000313" key="2">
    <source>
        <dbReference type="Proteomes" id="UP000295280"/>
    </source>
</evidence>
<dbReference type="OrthoDB" id="2418060at2"/>
<protein>
    <submittedName>
        <fullName evidence="1">Uncharacterized protein</fullName>
    </submittedName>
</protein>
<proteinExistence type="predicted"/>
<comment type="caution">
    <text evidence="1">The sequence shown here is derived from an EMBL/GenBank/DDBJ whole genome shotgun (WGS) entry which is preliminary data.</text>
</comment>
<dbReference type="EMBL" id="SCWD01000005">
    <property type="protein sequence ID" value="TDL96610.1"/>
    <property type="molecule type" value="Genomic_DNA"/>
</dbReference>
<sequence>MTRKLFITFLVALLILLTSMKIYHFIAESTIKDLTDEERSTIEKTYPSYEEAEMAAEMKGQFPYIGTLGNRRYKLPDGRYFIIKQEEVAQGQRYYIKTYYLTVDQSGQTGVAMADPTIVLLSENGKYKNQSWQEHTPAGLLQYQTGTLDNGDNPEDIITINDNREGFWLHDQRRKGVVKIDVSGHWLDHANYYEGYNEPMKAYQTRHEALEAIKPVGNKIGEIKRGQSVYYVYAKSYHHFAEWMIVPVFQYHKKYTAGKYHRYSFEEGDDEDIDVQFTDEIAGHQFIIQFNHAKEERVRYKGVSLNITEK</sequence>
<keyword evidence="2" id="KW-1185">Reference proteome</keyword>
<accession>A0A9Q8FNW1</accession>
<dbReference type="RefSeq" id="WP_133418294.1">
    <property type="nucleotide sequence ID" value="NZ_SCWD01000005.1"/>
</dbReference>
<name>A0A9Q8FNW1_9STAP</name>
<reference evidence="1 2" key="1">
    <citation type="submission" date="2019-01" db="EMBL/GenBank/DDBJ databases">
        <title>Draft genome sequences of the type strains of six Macrococcus species.</title>
        <authorList>
            <person name="Mazhar S."/>
            <person name="Altermann E."/>
            <person name="Hill C."/>
            <person name="Mcauliffe O."/>
        </authorList>
    </citation>
    <scope>NUCLEOTIDE SEQUENCE [LARGE SCALE GENOMIC DNA]</scope>
    <source>
        <strain evidence="1 2">ATCC 51828</strain>
    </source>
</reference>
<dbReference type="AlphaFoldDB" id="A0A9Q8FNW1"/>